<dbReference type="SUPFAM" id="SSF50249">
    <property type="entry name" value="Nucleic acid-binding proteins"/>
    <property type="match status" value="1"/>
</dbReference>
<dbReference type="Pfam" id="PF00152">
    <property type="entry name" value="tRNA-synt_2"/>
    <property type="match status" value="2"/>
</dbReference>
<dbReference type="PROSITE" id="PS50862">
    <property type="entry name" value="AA_TRNA_LIGASE_II"/>
    <property type="match status" value="1"/>
</dbReference>
<feature type="chain" id="PRO_5040799194" description="Aspartyl-tRNA synthetase" evidence="9">
    <location>
        <begin position="21"/>
        <end position="648"/>
    </location>
</feature>
<dbReference type="InterPro" id="IPR004364">
    <property type="entry name" value="Aa-tRNA-synt_II"/>
</dbReference>
<dbReference type="Gene3D" id="3.30.930.10">
    <property type="entry name" value="Bira Bifunctional Protein, Domain 2"/>
    <property type="match status" value="1"/>
</dbReference>
<dbReference type="InterPro" id="IPR006195">
    <property type="entry name" value="aa-tRNA-synth_II"/>
</dbReference>
<evidence type="ECO:0000256" key="5">
    <source>
        <dbReference type="ARBA" id="ARBA00023146"/>
    </source>
</evidence>
<feature type="region of interest" description="Disordered" evidence="8">
    <location>
        <begin position="613"/>
        <end position="648"/>
    </location>
</feature>
<evidence type="ECO:0000256" key="4">
    <source>
        <dbReference type="ARBA" id="ARBA00022840"/>
    </source>
</evidence>
<dbReference type="AlphaFoldDB" id="A0A9W7BFJ0"/>
<keyword evidence="7" id="KW-0175">Coiled coil</keyword>
<evidence type="ECO:0000256" key="8">
    <source>
        <dbReference type="SAM" id="MobiDB-lite"/>
    </source>
</evidence>
<dbReference type="GO" id="GO:0004815">
    <property type="term" value="F:aspartate-tRNA ligase activity"/>
    <property type="evidence" value="ECO:0007669"/>
    <property type="project" value="InterPro"/>
</dbReference>
<dbReference type="SUPFAM" id="SSF55681">
    <property type="entry name" value="Class II aaRS and biotin synthetases"/>
    <property type="match status" value="1"/>
</dbReference>
<keyword evidence="9" id="KW-0732">Signal</keyword>
<dbReference type="GO" id="GO:0005829">
    <property type="term" value="C:cytosol"/>
    <property type="evidence" value="ECO:0007669"/>
    <property type="project" value="TreeGrafter"/>
</dbReference>
<reference evidence="12" key="1">
    <citation type="journal article" date="2023" name="Commun. Biol.">
        <title>Genome analysis of Parmales, the sister group of diatoms, reveals the evolutionary specialization of diatoms from phago-mixotrophs to photoautotrophs.</title>
        <authorList>
            <person name="Ban H."/>
            <person name="Sato S."/>
            <person name="Yoshikawa S."/>
            <person name="Yamada K."/>
            <person name="Nakamura Y."/>
            <person name="Ichinomiya M."/>
            <person name="Sato N."/>
            <person name="Blanc-Mathieu R."/>
            <person name="Endo H."/>
            <person name="Kuwata A."/>
            <person name="Ogata H."/>
        </authorList>
    </citation>
    <scope>NUCLEOTIDE SEQUENCE [LARGE SCALE GENOMIC DNA]</scope>
</reference>
<dbReference type="GO" id="GO:0003723">
    <property type="term" value="F:RNA binding"/>
    <property type="evidence" value="ECO:0007669"/>
    <property type="project" value="TreeGrafter"/>
</dbReference>
<dbReference type="Proteomes" id="UP001162640">
    <property type="component" value="Unassembled WGS sequence"/>
</dbReference>
<dbReference type="CDD" id="cd04320">
    <property type="entry name" value="AspRS_cyto_N"/>
    <property type="match status" value="1"/>
</dbReference>
<keyword evidence="4" id="KW-0067">ATP-binding</keyword>
<evidence type="ECO:0000256" key="6">
    <source>
        <dbReference type="ARBA" id="ARBA00033155"/>
    </source>
</evidence>
<dbReference type="InterPro" id="IPR012340">
    <property type="entry name" value="NA-bd_OB-fold"/>
</dbReference>
<keyword evidence="5" id="KW-0030">Aminoacyl-tRNA synthetase</keyword>
<comment type="caution">
    <text evidence="11">The sequence shown here is derived from an EMBL/GenBank/DDBJ whole genome shotgun (WGS) entry which is preliminary data.</text>
</comment>
<dbReference type="InterPro" id="IPR004523">
    <property type="entry name" value="Asp-tRNA_synthase_2"/>
</dbReference>
<sequence length="648" mass="72989">MRTLLATLLMLLSITRPLRSFVPRVSLLSRVTQFGVDFAPTDAPSIRQTRLFSSQGPPKDMTQEEIDRAREERKAAKEAAKLAKAAKKAVQAEASRLEDLATQASNNVLLTDTGSICGDYALISSKTNSVRTYTKAVDLSTDSSAWIRGRLQSIRIKGGSVFLVIRQNAFDTFQCAFFKADMEDETSQKTMLNYFKTLTAESIVDVYGDVVSASVKSCSITDKEMKIKKIHAVTKSTPSLPFELEDAARSPEEVEASQSTDRPFPILGQGEKLRSTRLPYHRNSILIRRNFAPPLLATLVAELRLDNRWMDLRVPANNAIFRVRSGICQLFRESLYSQGFMEIQTPKLIGGESESGSGVFKTDYFGQEACLAQSPQLYKQMAIASDFDRGKTNFSRPSCKYFYIKFPPPSSARFARSPVFEVGPVFRAENSHTRRHLCEFVGLDLEMAINESYLETLTVAHNMFKHIFNGLETRYAKEMAIVREQYHSEPVQFTDEPCIIHWHDGIQMIADAGFDVGDGMQDLTGAQELALGAAVKEKVRSTIFTRVIRLLDDTCLTRLASLVRSPPTVRHRLLHARPIPRPYPSLLHHADGGPQLQQQLRHVHSRSGDLLWRAALPRPRPSPRNHPLKGTRRRPRRRRRARGIRQGV</sequence>
<evidence type="ECO:0000256" key="2">
    <source>
        <dbReference type="ARBA" id="ARBA00022598"/>
    </source>
</evidence>
<evidence type="ECO:0000313" key="12">
    <source>
        <dbReference type="Proteomes" id="UP001162640"/>
    </source>
</evidence>
<protein>
    <recommendedName>
        <fullName evidence="6">Aspartyl-tRNA synthetase</fullName>
    </recommendedName>
</protein>
<evidence type="ECO:0000256" key="9">
    <source>
        <dbReference type="SAM" id="SignalP"/>
    </source>
</evidence>
<dbReference type="GO" id="GO:0005524">
    <property type="term" value="F:ATP binding"/>
    <property type="evidence" value="ECO:0007669"/>
    <property type="project" value="UniProtKB-KW"/>
</dbReference>
<evidence type="ECO:0000256" key="1">
    <source>
        <dbReference type="ARBA" id="ARBA00022490"/>
    </source>
</evidence>
<dbReference type="GO" id="GO:0006422">
    <property type="term" value="P:aspartyl-tRNA aminoacylation"/>
    <property type="evidence" value="ECO:0007669"/>
    <property type="project" value="InterPro"/>
</dbReference>
<dbReference type="InterPro" id="IPR045864">
    <property type="entry name" value="aa-tRNA-synth_II/BPL/LPL"/>
</dbReference>
<organism evidence="11 12">
    <name type="scientific">Triparma laevis f. inornata</name>
    <dbReference type="NCBI Taxonomy" id="1714386"/>
    <lineage>
        <taxon>Eukaryota</taxon>
        <taxon>Sar</taxon>
        <taxon>Stramenopiles</taxon>
        <taxon>Ochrophyta</taxon>
        <taxon>Bolidophyceae</taxon>
        <taxon>Parmales</taxon>
        <taxon>Triparmaceae</taxon>
        <taxon>Triparma</taxon>
    </lineage>
</organism>
<feature type="signal peptide" evidence="9">
    <location>
        <begin position="1"/>
        <end position="20"/>
    </location>
</feature>
<dbReference type="InterPro" id="IPR004365">
    <property type="entry name" value="NA-bd_OB_tRNA"/>
</dbReference>
<dbReference type="PANTHER" id="PTHR43450:SF1">
    <property type="entry name" value="ASPARTATE--TRNA LIGASE, CYTOPLASMIC"/>
    <property type="match status" value="1"/>
</dbReference>
<feature type="compositionally biased region" description="Basic residues" evidence="8">
    <location>
        <begin position="621"/>
        <end position="648"/>
    </location>
</feature>
<proteinExistence type="predicted"/>
<name>A0A9W7BFJ0_9STRA</name>
<evidence type="ECO:0000256" key="7">
    <source>
        <dbReference type="SAM" id="Coils"/>
    </source>
</evidence>
<dbReference type="Gene3D" id="2.40.50.140">
    <property type="entry name" value="Nucleic acid-binding proteins"/>
    <property type="match status" value="1"/>
</dbReference>
<accession>A0A9W7BFJ0</accession>
<dbReference type="GO" id="GO:0017101">
    <property type="term" value="C:aminoacyl-tRNA synthetase multienzyme complex"/>
    <property type="evidence" value="ECO:0007669"/>
    <property type="project" value="TreeGrafter"/>
</dbReference>
<evidence type="ECO:0000313" key="11">
    <source>
        <dbReference type="EMBL" id="GMH85839.1"/>
    </source>
</evidence>
<gene>
    <name evidence="11" type="ORF">TL16_g10358</name>
</gene>
<evidence type="ECO:0000256" key="3">
    <source>
        <dbReference type="ARBA" id="ARBA00022741"/>
    </source>
</evidence>
<keyword evidence="3" id="KW-0547">Nucleotide-binding</keyword>
<feature type="coiled-coil region" evidence="7">
    <location>
        <begin position="59"/>
        <end position="107"/>
    </location>
</feature>
<dbReference type="Pfam" id="PF01336">
    <property type="entry name" value="tRNA_anti-codon"/>
    <property type="match status" value="1"/>
</dbReference>
<dbReference type="EMBL" id="BLQM01000365">
    <property type="protein sequence ID" value="GMH85839.1"/>
    <property type="molecule type" value="Genomic_DNA"/>
</dbReference>
<keyword evidence="1" id="KW-0963">Cytoplasm</keyword>
<dbReference type="PANTHER" id="PTHR43450">
    <property type="entry name" value="ASPARTYL-TRNA SYNTHETASE"/>
    <property type="match status" value="1"/>
</dbReference>
<feature type="domain" description="Aminoacyl-transfer RNA synthetases class-II family profile" evidence="10">
    <location>
        <begin position="321"/>
        <end position="566"/>
    </location>
</feature>
<keyword evidence="2" id="KW-0436">Ligase</keyword>
<evidence type="ECO:0000259" key="10">
    <source>
        <dbReference type="PROSITE" id="PS50862"/>
    </source>
</evidence>